<evidence type="ECO:0000259" key="1">
    <source>
        <dbReference type="Pfam" id="PF01408"/>
    </source>
</evidence>
<dbReference type="SUPFAM" id="SSF51735">
    <property type="entry name" value="NAD(P)-binding Rossmann-fold domains"/>
    <property type="match status" value="1"/>
</dbReference>
<organism evidence="3">
    <name type="scientific">freshwater metagenome</name>
    <dbReference type="NCBI Taxonomy" id="449393"/>
    <lineage>
        <taxon>unclassified sequences</taxon>
        <taxon>metagenomes</taxon>
        <taxon>ecological metagenomes</taxon>
    </lineage>
</organism>
<dbReference type="Gene3D" id="3.30.360.10">
    <property type="entry name" value="Dihydrodipicolinate Reductase, domain 2"/>
    <property type="match status" value="1"/>
</dbReference>
<dbReference type="PANTHER" id="PTHR43249">
    <property type="entry name" value="UDP-N-ACETYL-2-AMINO-2-DEOXY-D-GLUCURONATE OXIDASE"/>
    <property type="match status" value="1"/>
</dbReference>
<dbReference type="SUPFAM" id="SSF55347">
    <property type="entry name" value="Glyceraldehyde-3-phosphate dehydrogenase-like, C-terminal domain"/>
    <property type="match status" value="1"/>
</dbReference>
<dbReference type="PANTHER" id="PTHR43249:SF1">
    <property type="entry name" value="D-GLUCOSIDE 3-DEHYDROGENASE"/>
    <property type="match status" value="1"/>
</dbReference>
<dbReference type="AlphaFoldDB" id="A0A6J7IYJ8"/>
<feature type="domain" description="GFO/IDH/MocA-like oxidoreductase" evidence="2">
    <location>
        <begin position="150"/>
        <end position="269"/>
    </location>
</feature>
<evidence type="ECO:0000313" key="3">
    <source>
        <dbReference type="EMBL" id="CAB4935392.1"/>
    </source>
</evidence>
<dbReference type="Pfam" id="PF22725">
    <property type="entry name" value="GFO_IDH_MocA_C3"/>
    <property type="match status" value="1"/>
</dbReference>
<dbReference type="InterPro" id="IPR055170">
    <property type="entry name" value="GFO_IDH_MocA-like_dom"/>
</dbReference>
<dbReference type="EMBL" id="CAFBNG010000035">
    <property type="protein sequence ID" value="CAB4935392.1"/>
    <property type="molecule type" value="Genomic_DNA"/>
</dbReference>
<protein>
    <submittedName>
        <fullName evidence="3">Unannotated protein</fullName>
    </submittedName>
</protein>
<sequence length="358" mass="38571">MIDIFKEIADSCRLEVPAAQKLPIAIIGAGGIVDGAHLPAYKKAGLEVVGITDVDLAKASDVAARHGIPKVYKDVDELLADSTAKVIDIAVPSSAQPEIFLKVAAAKRHILAQKPMAPTVAEGIAMADAVDKNGIIAGVNQQLRFEEGVAAAHKMVELGWIGEVTNFAMTVNLSTPWEMWPWAQNMPRLEIMLHSIHYHDLIRWFLGEPETVFCAAGRTVGQYPIGETRTISTAVYGKGVTSVVHANHVNRGGDNLAEYRIDGDKGSIRGTLGLLYDYPNGRVDTLEVNSLVVPTDGWTPYPVTTRWFPDAFIGTMGAVMSAIATGSPVRSSVRDNVNTLKLVDALYRSMDSGVSVKL</sequence>
<proteinExistence type="predicted"/>
<dbReference type="GO" id="GO:0000166">
    <property type="term" value="F:nucleotide binding"/>
    <property type="evidence" value="ECO:0007669"/>
    <property type="project" value="InterPro"/>
</dbReference>
<name>A0A6J7IYJ8_9ZZZZ</name>
<dbReference type="InterPro" id="IPR052515">
    <property type="entry name" value="Gfo/Idh/MocA_Oxidoreductase"/>
</dbReference>
<feature type="domain" description="Gfo/Idh/MocA-like oxidoreductase N-terminal" evidence="1">
    <location>
        <begin position="24"/>
        <end position="140"/>
    </location>
</feature>
<accession>A0A6J7IYJ8</accession>
<dbReference type="Gene3D" id="3.40.50.720">
    <property type="entry name" value="NAD(P)-binding Rossmann-like Domain"/>
    <property type="match status" value="1"/>
</dbReference>
<gene>
    <name evidence="3" type="ORF">UFOPK3774_00306</name>
</gene>
<dbReference type="InterPro" id="IPR000683">
    <property type="entry name" value="Gfo/Idh/MocA-like_OxRdtase_N"/>
</dbReference>
<evidence type="ECO:0000259" key="2">
    <source>
        <dbReference type="Pfam" id="PF22725"/>
    </source>
</evidence>
<reference evidence="3" key="1">
    <citation type="submission" date="2020-05" db="EMBL/GenBank/DDBJ databases">
        <authorList>
            <person name="Chiriac C."/>
            <person name="Salcher M."/>
            <person name="Ghai R."/>
            <person name="Kavagutti S V."/>
        </authorList>
    </citation>
    <scope>NUCLEOTIDE SEQUENCE</scope>
</reference>
<dbReference type="Pfam" id="PF01408">
    <property type="entry name" value="GFO_IDH_MocA"/>
    <property type="match status" value="1"/>
</dbReference>
<dbReference type="InterPro" id="IPR036291">
    <property type="entry name" value="NAD(P)-bd_dom_sf"/>
</dbReference>